<dbReference type="EMBL" id="GBRH01244966">
    <property type="protein sequence ID" value="JAD52929.1"/>
    <property type="molecule type" value="Transcribed_RNA"/>
</dbReference>
<feature type="transmembrane region" description="Helical" evidence="1">
    <location>
        <begin position="17"/>
        <end position="35"/>
    </location>
</feature>
<proteinExistence type="predicted"/>
<reference evidence="2" key="1">
    <citation type="submission" date="2014-09" db="EMBL/GenBank/DDBJ databases">
        <authorList>
            <person name="Magalhaes I.L.F."/>
            <person name="Oliveira U."/>
            <person name="Santos F.R."/>
            <person name="Vidigal T.H.D.A."/>
            <person name="Brescovit A.D."/>
            <person name="Santos A.J."/>
        </authorList>
    </citation>
    <scope>NUCLEOTIDE SEQUENCE</scope>
    <source>
        <tissue evidence="2">Shoot tissue taken approximately 20 cm above the soil surface</tissue>
    </source>
</reference>
<keyword evidence="1" id="KW-1133">Transmembrane helix</keyword>
<name>A0A0A9AMH6_ARUDO</name>
<reference evidence="2" key="2">
    <citation type="journal article" date="2015" name="Data Brief">
        <title>Shoot transcriptome of the giant reed, Arundo donax.</title>
        <authorList>
            <person name="Barrero R.A."/>
            <person name="Guerrero F.D."/>
            <person name="Moolhuijzen P."/>
            <person name="Goolsby J.A."/>
            <person name="Tidwell J."/>
            <person name="Bellgard S.E."/>
            <person name="Bellgard M.I."/>
        </authorList>
    </citation>
    <scope>NUCLEOTIDE SEQUENCE</scope>
    <source>
        <tissue evidence="2">Shoot tissue taken approximately 20 cm above the soil surface</tissue>
    </source>
</reference>
<keyword evidence="1" id="KW-0812">Transmembrane</keyword>
<evidence type="ECO:0000256" key="1">
    <source>
        <dbReference type="SAM" id="Phobius"/>
    </source>
</evidence>
<evidence type="ECO:0000313" key="2">
    <source>
        <dbReference type="EMBL" id="JAD52929.1"/>
    </source>
</evidence>
<organism evidence="2">
    <name type="scientific">Arundo donax</name>
    <name type="common">Giant reed</name>
    <name type="synonym">Donax arundinaceus</name>
    <dbReference type="NCBI Taxonomy" id="35708"/>
    <lineage>
        <taxon>Eukaryota</taxon>
        <taxon>Viridiplantae</taxon>
        <taxon>Streptophyta</taxon>
        <taxon>Embryophyta</taxon>
        <taxon>Tracheophyta</taxon>
        <taxon>Spermatophyta</taxon>
        <taxon>Magnoliopsida</taxon>
        <taxon>Liliopsida</taxon>
        <taxon>Poales</taxon>
        <taxon>Poaceae</taxon>
        <taxon>PACMAD clade</taxon>
        <taxon>Arundinoideae</taxon>
        <taxon>Arundineae</taxon>
        <taxon>Arundo</taxon>
    </lineage>
</organism>
<sequence>MIFAVTIVLTPSGFSSLIGNVNLILTWMLSSLWFVTERR</sequence>
<accession>A0A0A9AMH6</accession>
<keyword evidence="1" id="KW-0472">Membrane</keyword>
<protein>
    <submittedName>
        <fullName evidence="2">Uncharacterized protein</fullName>
    </submittedName>
</protein>
<dbReference type="AlphaFoldDB" id="A0A0A9AMH6"/>